<keyword evidence="6" id="KW-0804">Transcription</keyword>
<dbReference type="AlphaFoldDB" id="A0A0G4NGI0"/>
<gene>
    <name evidence="10" type="ORF">BN1723_006621</name>
</gene>
<evidence type="ECO:0000256" key="1">
    <source>
        <dbReference type="ARBA" id="ARBA00004123"/>
    </source>
</evidence>
<keyword evidence="2" id="KW-0479">Metal-binding</keyword>
<feature type="region of interest" description="Disordered" evidence="8">
    <location>
        <begin position="1"/>
        <end position="37"/>
    </location>
</feature>
<keyword evidence="7" id="KW-0539">Nucleus</keyword>
<dbReference type="EMBL" id="CVQI01034828">
    <property type="protein sequence ID" value="CRK45455.1"/>
    <property type="molecule type" value="Genomic_DNA"/>
</dbReference>
<feature type="region of interest" description="Disordered" evidence="8">
    <location>
        <begin position="449"/>
        <end position="523"/>
    </location>
</feature>
<feature type="region of interest" description="Disordered" evidence="8">
    <location>
        <begin position="349"/>
        <end position="372"/>
    </location>
</feature>
<comment type="subcellular location">
    <subcellularLocation>
        <location evidence="1">Nucleus</location>
    </subcellularLocation>
</comment>
<dbReference type="GO" id="GO:0006357">
    <property type="term" value="P:regulation of transcription by RNA polymerase II"/>
    <property type="evidence" value="ECO:0007669"/>
    <property type="project" value="TreeGrafter"/>
</dbReference>
<keyword evidence="3" id="KW-0863">Zinc-finger</keyword>
<dbReference type="GO" id="GO:0005634">
    <property type="term" value="C:nucleus"/>
    <property type="evidence" value="ECO:0007669"/>
    <property type="project" value="UniProtKB-SubCell"/>
</dbReference>
<evidence type="ECO:0000256" key="7">
    <source>
        <dbReference type="ARBA" id="ARBA00023242"/>
    </source>
</evidence>
<organism evidence="10 11">
    <name type="scientific">Verticillium longisporum</name>
    <name type="common">Verticillium dahliae var. longisporum</name>
    <dbReference type="NCBI Taxonomy" id="100787"/>
    <lineage>
        <taxon>Eukaryota</taxon>
        <taxon>Fungi</taxon>
        <taxon>Dikarya</taxon>
        <taxon>Ascomycota</taxon>
        <taxon>Pezizomycotina</taxon>
        <taxon>Sordariomycetes</taxon>
        <taxon>Hypocreomycetidae</taxon>
        <taxon>Glomerellales</taxon>
        <taxon>Plectosphaerellaceae</taxon>
        <taxon>Verticillium</taxon>
    </lineage>
</organism>
<evidence type="ECO:0000259" key="9">
    <source>
        <dbReference type="SMART" id="SM00355"/>
    </source>
</evidence>
<dbReference type="Gene3D" id="3.30.160.60">
    <property type="entry name" value="Classic Zinc Finger"/>
    <property type="match status" value="1"/>
</dbReference>
<feature type="compositionally biased region" description="Polar residues" evidence="8">
    <location>
        <begin position="1"/>
        <end position="15"/>
    </location>
</feature>
<feature type="compositionally biased region" description="Acidic residues" evidence="8">
    <location>
        <begin position="450"/>
        <end position="469"/>
    </location>
</feature>
<feature type="domain" description="C2H2-type" evidence="9">
    <location>
        <begin position="379"/>
        <end position="399"/>
    </location>
</feature>
<feature type="domain" description="C2H2-type" evidence="9">
    <location>
        <begin position="318"/>
        <end position="348"/>
    </location>
</feature>
<feature type="domain" description="C2H2-type" evidence="9">
    <location>
        <begin position="286"/>
        <end position="313"/>
    </location>
</feature>
<accession>A0A0G4NGI0</accession>
<evidence type="ECO:0000256" key="2">
    <source>
        <dbReference type="ARBA" id="ARBA00022723"/>
    </source>
</evidence>
<keyword evidence="4" id="KW-0862">Zinc</keyword>
<reference evidence="11" key="1">
    <citation type="submission" date="2015-05" db="EMBL/GenBank/DDBJ databases">
        <authorList>
            <person name="Fogelqvist Johan"/>
        </authorList>
    </citation>
    <scope>NUCLEOTIDE SEQUENCE [LARGE SCALE GENOMIC DNA]</scope>
</reference>
<feature type="region of interest" description="Disordered" evidence="8">
    <location>
        <begin position="86"/>
        <end position="107"/>
    </location>
</feature>
<evidence type="ECO:0000256" key="8">
    <source>
        <dbReference type="SAM" id="MobiDB-lite"/>
    </source>
</evidence>
<feature type="domain" description="C2H2-type" evidence="9">
    <location>
        <begin position="259"/>
        <end position="280"/>
    </location>
</feature>
<proteinExistence type="predicted"/>
<dbReference type="InterPro" id="IPR051061">
    <property type="entry name" value="Zinc_finger_trans_reg"/>
</dbReference>
<dbReference type="PANTHER" id="PTHR46179:SF13">
    <property type="entry name" value="C2H2-TYPE DOMAIN-CONTAINING PROTEIN"/>
    <property type="match status" value="1"/>
</dbReference>
<feature type="compositionally biased region" description="Polar residues" evidence="8">
    <location>
        <begin position="87"/>
        <end position="103"/>
    </location>
</feature>
<dbReference type="InterPro" id="IPR013087">
    <property type="entry name" value="Znf_C2H2_type"/>
</dbReference>
<dbReference type="PANTHER" id="PTHR46179">
    <property type="entry name" value="ZINC FINGER PROTEIN"/>
    <property type="match status" value="1"/>
</dbReference>
<protein>
    <recommendedName>
        <fullName evidence="9">C2H2-type domain-containing protein</fullName>
    </recommendedName>
</protein>
<evidence type="ECO:0000313" key="10">
    <source>
        <dbReference type="EMBL" id="CRK45455.1"/>
    </source>
</evidence>
<evidence type="ECO:0000256" key="6">
    <source>
        <dbReference type="ARBA" id="ARBA00023163"/>
    </source>
</evidence>
<dbReference type="SUPFAM" id="SSF57667">
    <property type="entry name" value="beta-beta-alpha zinc fingers"/>
    <property type="match status" value="1"/>
</dbReference>
<evidence type="ECO:0000256" key="3">
    <source>
        <dbReference type="ARBA" id="ARBA00022771"/>
    </source>
</evidence>
<feature type="compositionally biased region" description="Basic residues" evidence="8">
    <location>
        <begin position="506"/>
        <end position="517"/>
    </location>
</feature>
<dbReference type="SMART" id="SM00355">
    <property type="entry name" value="ZnF_C2H2"/>
    <property type="match status" value="4"/>
</dbReference>
<sequence length="617" mass="68318">MVSLQHTYTIMSRQSSSEHGDFNSYPEPPHGLYASSSQMDMSIPTSSYMFPASMGFEQATTYADATQYVYNGQQSPGVFEEGDLQMPPSNHSTASACSSNAGSPLSHHGQIGLNPEWTQHGLGLTPGIVPSDYYSAAGTEYTSYTAPGMEDFTFEFPSTKPHGFVDPSLIHPEISRPMAMPGYEAAYHQAYPASPSASSSPQPAARNASRSPFLHEGYQPHYSPYSAPLDGRRPSIHSFQSGYSEAGNAYSGDETKEKQRCPHPDCGKTFKDLKAHMLTHQNERPEKCPIQTCDYHVKGFARKYDKNRHTLTHYKGNMVCGFCPGSGTPAEKSFNRADVFKRHLTAVHGVEQTPPNSRKKTSGANTGKKLTGYPPDATGKCSTCSQTFSNAQDFYEHLDDCVLRIVQQEDPSEANNARLLAEVENDKKVHQTLERNNLPMQTMLTTMQDNSDDEEDDLDMDEDDEDEASKDELSLSRKRKASGMISGALKSRGMTHSRGGVPGRVGKSKGRKSKQQRPKSWDLNKDLVKMKKRVLGVFDGPRRLAKDDMVLSTEHEVRIKLQDGKSYVTDLDMFTVMRAEGFHGATDAEKGAWVSDDPTPEQYQQMQALLKQEPVEA</sequence>
<evidence type="ECO:0000256" key="4">
    <source>
        <dbReference type="ARBA" id="ARBA00022833"/>
    </source>
</evidence>
<dbReference type="InterPro" id="IPR036236">
    <property type="entry name" value="Znf_C2H2_sf"/>
</dbReference>
<keyword evidence="5" id="KW-0805">Transcription regulation</keyword>
<evidence type="ECO:0000256" key="5">
    <source>
        <dbReference type="ARBA" id="ARBA00023015"/>
    </source>
</evidence>
<dbReference type="Proteomes" id="UP000045706">
    <property type="component" value="Unassembled WGS sequence"/>
</dbReference>
<dbReference type="GO" id="GO:0008270">
    <property type="term" value="F:zinc ion binding"/>
    <property type="evidence" value="ECO:0007669"/>
    <property type="project" value="UniProtKB-KW"/>
</dbReference>
<evidence type="ECO:0000313" key="11">
    <source>
        <dbReference type="Proteomes" id="UP000045706"/>
    </source>
</evidence>
<name>A0A0G4NGI0_VERLO</name>